<reference evidence="2 3" key="1">
    <citation type="submission" date="2024-06" db="EMBL/GenBank/DDBJ databases">
        <title>Sorghum-associated microbial communities from plants grown in Nebraska, USA.</title>
        <authorList>
            <person name="Schachtman D."/>
        </authorList>
    </citation>
    <scope>NUCLEOTIDE SEQUENCE [LARGE SCALE GENOMIC DNA]</scope>
    <source>
        <strain evidence="2 3">3207</strain>
    </source>
</reference>
<name>A0ABV2R3U4_9HYPH</name>
<keyword evidence="3" id="KW-1185">Reference proteome</keyword>
<protein>
    <recommendedName>
        <fullName evidence="1">Sulfatase N-terminal domain-containing protein</fullName>
    </recommendedName>
</protein>
<dbReference type="InterPro" id="IPR052701">
    <property type="entry name" value="GAG_Ulvan_Degrading_Sulfatases"/>
</dbReference>
<feature type="domain" description="Sulfatase N-terminal" evidence="1">
    <location>
        <begin position="114"/>
        <end position="259"/>
    </location>
</feature>
<proteinExistence type="predicted"/>
<evidence type="ECO:0000259" key="1">
    <source>
        <dbReference type="Pfam" id="PF00884"/>
    </source>
</evidence>
<dbReference type="InterPro" id="IPR017850">
    <property type="entry name" value="Alkaline_phosphatase_core_sf"/>
</dbReference>
<dbReference type="SUPFAM" id="SSF53649">
    <property type="entry name" value="Alkaline phosphatase-like"/>
    <property type="match status" value="1"/>
</dbReference>
<dbReference type="RefSeq" id="WP_354552617.1">
    <property type="nucleotide sequence ID" value="NZ_JBEPSM010000002.1"/>
</dbReference>
<organism evidence="2 3">
    <name type="scientific">Kaistia defluvii</name>
    <dbReference type="NCBI Taxonomy" id="410841"/>
    <lineage>
        <taxon>Bacteria</taxon>
        <taxon>Pseudomonadati</taxon>
        <taxon>Pseudomonadota</taxon>
        <taxon>Alphaproteobacteria</taxon>
        <taxon>Hyphomicrobiales</taxon>
        <taxon>Kaistiaceae</taxon>
        <taxon>Kaistia</taxon>
    </lineage>
</organism>
<dbReference type="Proteomes" id="UP001549321">
    <property type="component" value="Unassembled WGS sequence"/>
</dbReference>
<dbReference type="InterPro" id="IPR000917">
    <property type="entry name" value="Sulfatase_N"/>
</dbReference>
<dbReference type="Pfam" id="PF00884">
    <property type="entry name" value="Sulfatase"/>
    <property type="match status" value="1"/>
</dbReference>
<dbReference type="PANTHER" id="PTHR43751">
    <property type="entry name" value="SULFATASE"/>
    <property type="match status" value="1"/>
</dbReference>
<dbReference type="PANTHER" id="PTHR43751:SF3">
    <property type="entry name" value="SULFATASE N-TERMINAL DOMAIN-CONTAINING PROTEIN"/>
    <property type="match status" value="1"/>
</dbReference>
<gene>
    <name evidence="2" type="ORF">ABIE08_003282</name>
</gene>
<comment type="caution">
    <text evidence="2">The sequence shown here is derived from an EMBL/GenBank/DDBJ whole genome shotgun (WGS) entry which is preliminary data.</text>
</comment>
<sequence>MKRRNLVVLHLESISWRTIQSFPEAFPHLSRFMPTARVYRSYFSSATSTQMVLAYLFHGNDFEMDAGTGLCKPAANNPSLFSTLEETGYRTDFLCASAQPAKRMLPLLADSLPPVWATNDFSALSRKFDDATDTNGFAIYVWNLVTHIEHAMALAPHAEGLDDLIGGACAVADHTLGAMLALLERKGLMDDTTIVIFGDHGDDYWTHGFKKGLLHGVEPHTQIVHCPLLIRDASLPAGNDYGLASTIDLAPTCLDLLGIKALLPFAESGQSLVQTERRTVACSQNFTGSQPDSVDMDTRKAFAVHNGSHSLLVSSRGMELFNHRLDPGNHCNLLHFFDLDRDGGLVFVGADGARPHFATAMAHMLGRQGTVGDDFQRLRAALRTWLGKKQAYIEARTPAPSRALDPACLHRINRHGRDAFFDRAAANNDWIPQSLQKVWNSLLRRSDDVRR</sequence>
<accession>A0ABV2R3U4</accession>
<dbReference type="Gene3D" id="3.40.720.10">
    <property type="entry name" value="Alkaline Phosphatase, subunit A"/>
    <property type="match status" value="2"/>
</dbReference>
<evidence type="ECO:0000313" key="2">
    <source>
        <dbReference type="EMBL" id="MET4635336.1"/>
    </source>
</evidence>
<dbReference type="EMBL" id="JBEPSM010000002">
    <property type="protein sequence ID" value="MET4635336.1"/>
    <property type="molecule type" value="Genomic_DNA"/>
</dbReference>
<evidence type="ECO:0000313" key="3">
    <source>
        <dbReference type="Proteomes" id="UP001549321"/>
    </source>
</evidence>